<dbReference type="InterPro" id="IPR036179">
    <property type="entry name" value="Ig-like_dom_sf"/>
</dbReference>
<reference evidence="3" key="2">
    <citation type="submission" date="2025-08" db="UniProtKB">
        <authorList>
            <consortium name="Ensembl"/>
        </authorList>
    </citation>
    <scope>IDENTIFICATION</scope>
</reference>
<keyword evidence="4" id="KW-1185">Reference proteome</keyword>
<evidence type="ECO:0000259" key="2">
    <source>
        <dbReference type="PROSITE" id="PS50835"/>
    </source>
</evidence>
<name>A0A096LY94_POEFO</name>
<evidence type="ECO:0000313" key="3">
    <source>
        <dbReference type="Ensembl" id="ENSPFOP00000024135.1"/>
    </source>
</evidence>
<organism evidence="3 4">
    <name type="scientific">Poecilia formosa</name>
    <name type="common">Amazon molly</name>
    <name type="synonym">Limia formosa</name>
    <dbReference type="NCBI Taxonomy" id="48698"/>
    <lineage>
        <taxon>Eukaryota</taxon>
        <taxon>Metazoa</taxon>
        <taxon>Chordata</taxon>
        <taxon>Craniata</taxon>
        <taxon>Vertebrata</taxon>
        <taxon>Euteleostomi</taxon>
        <taxon>Actinopterygii</taxon>
        <taxon>Neopterygii</taxon>
        <taxon>Teleostei</taxon>
        <taxon>Neoteleostei</taxon>
        <taxon>Acanthomorphata</taxon>
        <taxon>Ovalentaria</taxon>
        <taxon>Atherinomorphae</taxon>
        <taxon>Cyprinodontiformes</taxon>
        <taxon>Poeciliidae</taxon>
        <taxon>Poeciliinae</taxon>
        <taxon>Poecilia</taxon>
    </lineage>
</organism>
<evidence type="ECO:0000256" key="1">
    <source>
        <dbReference type="SAM" id="SignalP"/>
    </source>
</evidence>
<dbReference type="AlphaFoldDB" id="A0A096LY94"/>
<feature type="signal peptide" evidence="1">
    <location>
        <begin position="1"/>
        <end position="19"/>
    </location>
</feature>
<reference evidence="3" key="3">
    <citation type="submission" date="2025-09" db="UniProtKB">
        <authorList>
            <consortium name="Ensembl"/>
        </authorList>
    </citation>
    <scope>IDENTIFICATION</scope>
</reference>
<feature type="chain" id="PRO_5001926753" description="Ig-like domain-containing protein" evidence="1">
    <location>
        <begin position="20"/>
        <end position="239"/>
    </location>
</feature>
<accession>A0A096LY94</accession>
<dbReference type="Ensembl" id="ENSPFOT00000022490.1">
    <property type="protein sequence ID" value="ENSPFOP00000024135.1"/>
    <property type="gene ID" value="ENSPFOG00000024367.1"/>
</dbReference>
<dbReference type="GeneTree" id="ENSGT00930000151352"/>
<dbReference type="Gene3D" id="2.60.40.10">
    <property type="entry name" value="Immunoglobulins"/>
    <property type="match status" value="1"/>
</dbReference>
<feature type="domain" description="Ig-like" evidence="2">
    <location>
        <begin position="143"/>
        <end position="215"/>
    </location>
</feature>
<dbReference type="Proteomes" id="UP000028760">
    <property type="component" value="Unassembled WGS sequence"/>
</dbReference>
<sequence>MDEFRWITTFLSLILTITGKDTVQIFIRIRDGDEVSLPAECFRNQKKTCSKTTWIFTGQRNTTETLFECGKIHKDARTKSDKLSVTSNCSLVIKKISVEDVGLYVCRQFKSSGHQVTESVADLSVVNSEYLLTEQKISDETILICSVSSFGGRCPQSVKWLYDNKDDENIKTITPPQSACSATVSFTTSPHVSTSKRSELFRCQVKPEEDMKEFSFRISPLREKTDILMMTVNVEITHG</sequence>
<dbReference type="EMBL" id="AYCK01029668">
    <property type="status" value="NOT_ANNOTATED_CDS"/>
    <property type="molecule type" value="Genomic_DNA"/>
</dbReference>
<dbReference type="InterPro" id="IPR013783">
    <property type="entry name" value="Ig-like_fold"/>
</dbReference>
<protein>
    <recommendedName>
        <fullName evidence="2">Ig-like domain-containing protein</fullName>
    </recommendedName>
</protein>
<dbReference type="STRING" id="48698.ENSPFOP00000024135"/>
<dbReference type="PROSITE" id="PS50835">
    <property type="entry name" value="IG_LIKE"/>
    <property type="match status" value="2"/>
</dbReference>
<dbReference type="SUPFAM" id="SSF48726">
    <property type="entry name" value="Immunoglobulin"/>
    <property type="match status" value="2"/>
</dbReference>
<feature type="domain" description="Ig-like" evidence="2">
    <location>
        <begin position="21"/>
        <end position="124"/>
    </location>
</feature>
<proteinExistence type="predicted"/>
<dbReference type="InterPro" id="IPR007110">
    <property type="entry name" value="Ig-like_dom"/>
</dbReference>
<dbReference type="InterPro" id="IPR013106">
    <property type="entry name" value="Ig_V-set"/>
</dbReference>
<evidence type="ECO:0000313" key="4">
    <source>
        <dbReference type="Proteomes" id="UP000028760"/>
    </source>
</evidence>
<dbReference type="Pfam" id="PF07686">
    <property type="entry name" value="V-set"/>
    <property type="match status" value="1"/>
</dbReference>
<reference evidence="4" key="1">
    <citation type="submission" date="2013-10" db="EMBL/GenBank/DDBJ databases">
        <authorList>
            <person name="Schartl M."/>
            <person name="Warren W."/>
        </authorList>
    </citation>
    <scope>NUCLEOTIDE SEQUENCE [LARGE SCALE GENOMIC DNA]</scope>
    <source>
        <strain evidence="4">female</strain>
    </source>
</reference>
<keyword evidence="1" id="KW-0732">Signal</keyword>
<dbReference type="PANTHER" id="PTHR11422">
    <property type="entry name" value="T-CELL SURFACE GLYCOPROTEIN CD4"/>
    <property type="match status" value="1"/>
</dbReference>